<evidence type="ECO:0000313" key="3">
    <source>
        <dbReference type="Proteomes" id="UP000032142"/>
    </source>
</evidence>
<feature type="compositionally biased region" description="Basic and acidic residues" evidence="1">
    <location>
        <begin position="1"/>
        <end position="13"/>
    </location>
</feature>
<dbReference type="EMBL" id="KN403488">
    <property type="protein sequence ID" value="KHG15328.1"/>
    <property type="molecule type" value="Genomic_DNA"/>
</dbReference>
<gene>
    <name evidence="2" type="ORF">F383_17446</name>
</gene>
<organism evidence="2 3">
    <name type="scientific">Gossypium arboreum</name>
    <name type="common">Tree cotton</name>
    <name type="synonym">Gossypium nanking</name>
    <dbReference type="NCBI Taxonomy" id="29729"/>
    <lineage>
        <taxon>Eukaryota</taxon>
        <taxon>Viridiplantae</taxon>
        <taxon>Streptophyta</taxon>
        <taxon>Embryophyta</taxon>
        <taxon>Tracheophyta</taxon>
        <taxon>Spermatophyta</taxon>
        <taxon>Magnoliopsida</taxon>
        <taxon>eudicotyledons</taxon>
        <taxon>Gunneridae</taxon>
        <taxon>Pentapetalae</taxon>
        <taxon>rosids</taxon>
        <taxon>malvids</taxon>
        <taxon>Malvales</taxon>
        <taxon>Malvaceae</taxon>
        <taxon>Malvoideae</taxon>
        <taxon>Gossypium</taxon>
    </lineage>
</organism>
<dbReference type="Proteomes" id="UP000032142">
    <property type="component" value="Unassembled WGS sequence"/>
</dbReference>
<dbReference type="AlphaFoldDB" id="A0A0B0NLE2"/>
<sequence length="89" mass="10039">MEPENAHHQHHLQDQLLGSSSSSSLPISPCYGVSSTHSWTPTTAFILQDNQQNSEVLVQDVQYIRHSYHFSFLSHGCLVAAKFERCLEV</sequence>
<accession>A0A0B0NLE2</accession>
<feature type="compositionally biased region" description="Low complexity" evidence="1">
    <location>
        <begin position="14"/>
        <end position="25"/>
    </location>
</feature>
<keyword evidence="3" id="KW-1185">Reference proteome</keyword>
<proteinExistence type="predicted"/>
<evidence type="ECO:0000313" key="2">
    <source>
        <dbReference type="EMBL" id="KHG15328.1"/>
    </source>
</evidence>
<name>A0A0B0NLE2_GOSAR</name>
<feature type="region of interest" description="Disordered" evidence="1">
    <location>
        <begin position="1"/>
        <end position="25"/>
    </location>
</feature>
<reference evidence="3" key="1">
    <citation type="submission" date="2014-09" db="EMBL/GenBank/DDBJ databases">
        <authorList>
            <person name="Mudge J."/>
            <person name="Ramaraj T."/>
            <person name="Lindquist I.E."/>
            <person name="Bharti A.K."/>
            <person name="Sundararajan A."/>
            <person name="Cameron C.T."/>
            <person name="Woodward J.E."/>
            <person name="May G.D."/>
            <person name="Brubaker C."/>
            <person name="Broadhvest J."/>
            <person name="Wilkins T.A."/>
        </authorList>
    </citation>
    <scope>NUCLEOTIDE SEQUENCE</scope>
    <source>
        <strain evidence="3">cv. AKA8401</strain>
    </source>
</reference>
<evidence type="ECO:0000256" key="1">
    <source>
        <dbReference type="SAM" id="MobiDB-lite"/>
    </source>
</evidence>
<protein>
    <submittedName>
        <fullName evidence="2">Uncharacterized protein</fullName>
    </submittedName>
</protein>